<gene>
    <name evidence="1" type="ORF">HY30_09075</name>
</gene>
<evidence type="ECO:0000313" key="2">
    <source>
        <dbReference type="Proteomes" id="UP000027190"/>
    </source>
</evidence>
<dbReference type="Pfam" id="PF10098">
    <property type="entry name" value="DUF2336"/>
    <property type="match status" value="1"/>
</dbReference>
<dbReference type="PIRSF" id="PIRSF035865">
    <property type="entry name" value="UCP035865"/>
    <property type="match status" value="1"/>
</dbReference>
<comment type="caution">
    <text evidence="1">The sequence shown here is derived from an EMBL/GenBank/DDBJ whole genome shotgun (WGS) entry which is preliminary data.</text>
</comment>
<reference evidence="1 2" key="1">
    <citation type="journal article" date="2014" name="Antonie Van Leeuwenhoek">
        <title>Hyphomonas beringensis sp. nov. and Hyphomonas chukchiensis sp. nov., isolated from surface seawater of the Bering Sea and Chukchi Sea.</title>
        <authorList>
            <person name="Li C."/>
            <person name="Lai Q."/>
            <person name="Li G."/>
            <person name="Dong C."/>
            <person name="Wang J."/>
            <person name="Liao Y."/>
            <person name="Shao Z."/>
        </authorList>
    </citation>
    <scope>NUCLEOTIDE SEQUENCE [LARGE SCALE GENOMIC DNA]</scope>
    <source>
        <strain evidence="1 2">BH-BN04-4</strain>
    </source>
</reference>
<keyword evidence="2" id="KW-1185">Reference proteome</keyword>
<proteinExistence type="predicted"/>
<dbReference type="RefSeq" id="WP_034743209.1">
    <property type="nucleotide sequence ID" value="NZ_AWFG01000063.1"/>
</dbReference>
<dbReference type="STRING" id="1280947.HY30_09075"/>
<protein>
    <recommendedName>
        <fullName evidence="3">DUF2336 domain-containing protein</fullName>
    </recommendedName>
</protein>
<name>A0A062UGR2_9PROT</name>
<dbReference type="AlphaFoldDB" id="A0A062UGR2"/>
<dbReference type="EMBL" id="AWFG01000063">
    <property type="protein sequence ID" value="KCZ55305.1"/>
    <property type="molecule type" value="Genomic_DNA"/>
</dbReference>
<dbReference type="InterPro" id="IPR014598">
    <property type="entry name" value="UCP035865"/>
</dbReference>
<dbReference type="InterPro" id="IPR019285">
    <property type="entry name" value="DUF2336"/>
</dbReference>
<evidence type="ECO:0008006" key="3">
    <source>
        <dbReference type="Google" id="ProtNLM"/>
    </source>
</evidence>
<dbReference type="PATRIC" id="fig|1280947.3.peg.3250"/>
<dbReference type="Proteomes" id="UP000027190">
    <property type="component" value="Unassembled WGS sequence"/>
</dbReference>
<evidence type="ECO:0000313" key="1">
    <source>
        <dbReference type="EMBL" id="KCZ55305.1"/>
    </source>
</evidence>
<organism evidence="1 2">
    <name type="scientific">Hyphomonas chukchiensis</name>
    <dbReference type="NCBI Taxonomy" id="1280947"/>
    <lineage>
        <taxon>Bacteria</taxon>
        <taxon>Pseudomonadati</taxon>
        <taxon>Pseudomonadota</taxon>
        <taxon>Alphaproteobacteria</taxon>
        <taxon>Hyphomonadales</taxon>
        <taxon>Hyphomonadaceae</taxon>
        <taxon>Hyphomonas</taxon>
    </lineage>
</organism>
<accession>A0A062UGR2</accession>
<dbReference type="OrthoDB" id="9798569at2"/>
<sequence>MSVQSIRPQLTEQDIERLMRGETPEQRASVAHRVCRRIALDVLSDREKAFAEEIMAILADDAADLVRRTLAVTLRNSPILPREIALKLARDIEAVAIPVLQDSPVFTDEDLIELVLAVTAAKQAAIANRDSLSITLTEVISEHGAVEAVRVMSRNEGAEYSDKAYDDTLRRFGQDEVVQAGLIKRDFIPTHIAEKMVSLVSGQMFDMLVNKHELPAQMAIDLAGSARERATIDLVEQAGRTQDLARFVSQLNLNGRLGHSLIMRALCCGQMPFVEHALAELSGVGHQRVWLMIHDAGPLGLQAVFDRAGLPRKMLPAFRAAVNVFHETSHDGGPNDRARFRARMIERVLTQFQAIPKDDLEYLLDKLDYYSAMADSDKEESEFDAA</sequence>
<dbReference type="eggNOG" id="COG5330">
    <property type="taxonomic scope" value="Bacteria"/>
</dbReference>